<evidence type="ECO:0000256" key="5">
    <source>
        <dbReference type="ARBA" id="ARBA00023150"/>
    </source>
</evidence>
<sequence>MQIDIQIRLTKGPIHSPQAFPPISIENAGAVVTFRGVVRSTEKPPSEKPTDPAPGFEESIAGLQYQVYEPMTSQELHRLALQQCRQHGVLAMDIEHSFDFVAAGECSFVLQVASRHREAGIRCMDDFIAEMKRHVPIWKIPHWKN</sequence>
<keyword evidence="5" id="KW-0501">Molybdenum cofactor biosynthesis</keyword>
<dbReference type="SUPFAM" id="SSF54690">
    <property type="entry name" value="Molybdopterin synthase subunit MoaE"/>
    <property type="match status" value="1"/>
</dbReference>
<evidence type="ECO:0000256" key="6">
    <source>
        <dbReference type="ARBA" id="ARBA00026066"/>
    </source>
</evidence>
<evidence type="ECO:0000256" key="10">
    <source>
        <dbReference type="ARBA" id="ARBA00032474"/>
    </source>
</evidence>
<dbReference type="Proteomes" id="UP001158067">
    <property type="component" value="Unassembled WGS sequence"/>
</dbReference>
<comment type="pathway">
    <text evidence="1">Cofactor biosynthesis; molybdopterin biosynthesis.</text>
</comment>
<evidence type="ECO:0000256" key="11">
    <source>
        <dbReference type="ARBA" id="ARBA00049878"/>
    </source>
</evidence>
<evidence type="ECO:0000256" key="2">
    <source>
        <dbReference type="ARBA" id="ARBA00005426"/>
    </source>
</evidence>
<evidence type="ECO:0000256" key="9">
    <source>
        <dbReference type="ARBA" id="ARBA00030781"/>
    </source>
</evidence>
<comment type="catalytic activity">
    <reaction evidence="11">
        <text>2 [molybdopterin-synthase sulfur-carrier protein]-C-terminal-Gly-aminoethanethioate + cyclic pyranopterin phosphate + H2O = molybdopterin + 2 [molybdopterin-synthase sulfur-carrier protein]-C-terminal Gly-Gly + 2 H(+)</text>
        <dbReference type="Rhea" id="RHEA:26333"/>
        <dbReference type="Rhea" id="RHEA-COMP:12202"/>
        <dbReference type="Rhea" id="RHEA-COMP:19907"/>
        <dbReference type="ChEBI" id="CHEBI:15377"/>
        <dbReference type="ChEBI" id="CHEBI:15378"/>
        <dbReference type="ChEBI" id="CHEBI:58698"/>
        <dbReference type="ChEBI" id="CHEBI:59648"/>
        <dbReference type="ChEBI" id="CHEBI:90778"/>
        <dbReference type="ChEBI" id="CHEBI:232372"/>
        <dbReference type="EC" id="2.8.1.12"/>
    </reaction>
</comment>
<evidence type="ECO:0000256" key="3">
    <source>
        <dbReference type="ARBA" id="ARBA00011950"/>
    </source>
</evidence>
<dbReference type="Pfam" id="PF02391">
    <property type="entry name" value="MoaE"/>
    <property type="match status" value="1"/>
</dbReference>
<reference evidence="12 13" key="1">
    <citation type="submission" date="2017-05" db="EMBL/GenBank/DDBJ databases">
        <authorList>
            <person name="Varghese N."/>
            <person name="Submissions S."/>
        </authorList>
    </citation>
    <scope>NUCLEOTIDE SEQUENCE [LARGE SCALE GENOMIC DNA]</scope>
    <source>
        <strain evidence="12 13">DSM 25457</strain>
    </source>
</reference>
<dbReference type="EMBL" id="FXUG01000002">
    <property type="protein sequence ID" value="SMP46146.1"/>
    <property type="molecule type" value="Genomic_DNA"/>
</dbReference>
<proteinExistence type="inferred from homology"/>
<dbReference type="PANTHER" id="PTHR23404">
    <property type="entry name" value="MOLYBDOPTERIN SYNTHASE RELATED"/>
    <property type="match status" value="1"/>
</dbReference>
<evidence type="ECO:0000256" key="8">
    <source>
        <dbReference type="ARBA" id="ARBA00030407"/>
    </source>
</evidence>
<evidence type="ECO:0000256" key="1">
    <source>
        <dbReference type="ARBA" id="ARBA00005046"/>
    </source>
</evidence>
<dbReference type="Gene3D" id="3.90.1170.40">
    <property type="entry name" value="Molybdopterin biosynthesis MoaE subunit"/>
    <property type="match status" value="1"/>
</dbReference>
<accession>A0ABY1PU06</accession>
<dbReference type="InterPro" id="IPR036563">
    <property type="entry name" value="MoaE_sf"/>
</dbReference>
<comment type="caution">
    <text evidence="12">The sequence shown here is derived from an EMBL/GenBank/DDBJ whole genome shotgun (WGS) entry which is preliminary data.</text>
</comment>
<dbReference type="RefSeq" id="WP_283431409.1">
    <property type="nucleotide sequence ID" value="NZ_FXUG01000002.1"/>
</dbReference>
<name>A0ABY1PU06_9BACT</name>
<evidence type="ECO:0000313" key="12">
    <source>
        <dbReference type="EMBL" id="SMP46146.1"/>
    </source>
</evidence>
<dbReference type="InterPro" id="IPR003448">
    <property type="entry name" value="Mopterin_biosynth_MoaE"/>
</dbReference>
<organism evidence="12 13">
    <name type="scientific">Neorhodopirellula lusitana</name>
    <dbReference type="NCBI Taxonomy" id="445327"/>
    <lineage>
        <taxon>Bacteria</taxon>
        <taxon>Pseudomonadati</taxon>
        <taxon>Planctomycetota</taxon>
        <taxon>Planctomycetia</taxon>
        <taxon>Pirellulales</taxon>
        <taxon>Pirellulaceae</taxon>
        <taxon>Neorhodopirellula</taxon>
    </lineage>
</organism>
<comment type="similarity">
    <text evidence="2">Belongs to the MoaE family.</text>
</comment>
<keyword evidence="13" id="KW-1185">Reference proteome</keyword>
<evidence type="ECO:0000313" key="13">
    <source>
        <dbReference type="Proteomes" id="UP001158067"/>
    </source>
</evidence>
<protein>
    <recommendedName>
        <fullName evidence="4">Molybdopterin synthase catalytic subunit</fullName>
        <ecNumber evidence="3">2.8.1.12</ecNumber>
    </recommendedName>
    <alternativeName>
        <fullName evidence="9">MPT synthase subunit 2</fullName>
    </alternativeName>
    <alternativeName>
        <fullName evidence="7">Molybdenum cofactor biosynthesis protein E</fullName>
    </alternativeName>
    <alternativeName>
        <fullName evidence="8">Molybdopterin-converting factor large subunit</fullName>
    </alternativeName>
    <alternativeName>
        <fullName evidence="10">Molybdopterin-converting factor subunit 2</fullName>
    </alternativeName>
</protein>
<gene>
    <name evidence="12" type="ORF">SAMN06265222_10271</name>
</gene>
<evidence type="ECO:0000256" key="4">
    <source>
        <dbReference type="ARBA" id="ARBA00013858"/>
    </source>
</evidence>
<dbReference type="EC" id="2.8.1.12" evidence="3"/>
<evidence type="ECO:0000256" key="7">
    <source>
        <dbReference type="ARBA" id="ARBA00029745"/>
    </source>
</evidence>
<comment type="subunit">
    <text evidence="6">Heterotetramer of 2 MoaD subunits and 2 MoaE subunits. Also stable as homodimer. The enzyme changes between these two forms during catalysis.</text>
</comment>